<dbReference type="Proteomes" id="UP000799779">
    <property type="component" value="Unassembled WGS sequence"/>
</dbReference>
<sequence length="126" mass="14083">MAGFFDTLRGDGLTRAQRALVGLEGDPLRLEHERQQFSHSPPPYTSNASGTTTRSASPNPPSEEQRLRQERRIQLGQDAEASKPHEQFSALIEAERRRIFIASLNGTRRLRVGDDPDKMAAEIVDT</sequence>
<name>A0A6A5VZ02_9PLEO</name>
<feature type="compositionally biased region" description="Polar residues" evidence="1">
    <location>
        <begin position="45"/>
        <end position="57"/>
    </location>
</feature>
<evidence type="ECO:0000256" key="1">
    <source>
        <dbReference type="SAM" id="MobiDB-lite"/>
    </source>
</evidence>
<evidence type="ECO:0000313" key="3">
    <source>
        <dbReference type="Proteomes" id="UP000799779"/>
    </source>
</evidence>
<reference evidence="2" key="1">
    <citation type="journal article" date="2020" name="Stud. Mycol.">
        <title>101 Dothideomycetes genomes: a test case for predicting lifestyles and emergence of pathogens.</title>
        <authorList>
            <person name="Haridas S."/>
            <person name="Albert R."/>
            <person name="Binder M."/>
            <person name="Bloem J."/>
            <person name="Labutti K."/>
            <person name="Salamov A."/>
            <person name="Andreopoulos B."/>
            <person name="Baker S."/>
            <person name="Barry K."/>
            <person name="Bills G."/>
            <person name="Bluhm B."/>
            <person name="Cannon C."/>
            <person name="Castanera R."/>
            <person name="Culley D."/>
            <person name="Daum C."/>
            <person name="Ezra D."/>
            <person name="Gonzalez J."/>
            <person name="Henrissat B."/>
            <person name="Kuo A."/>
            <person name="Liang C."/>
            <person name="Lipzen A."/>
            <person name="Lutzoni F."/>
            <person name="Magnuson J."/>
            <person name="Mondo S."/>
            <person name="Nolan M."/>
            <person name="Ohm R."/>
            <person name="Pangilinan J."/>
            <person name="Park H.-J."/>
            <person name="Ramirez L."/>
            <person name="Alfaro M."/>
            <person name="Sun H."/>
            <person name="Tritt A."/>
            <person name="Yoshinaga Y."/>
            <person name="Zwiers L.-H."/>
            <person name="Turgeon B."/>
            <person name="Goodwin S."/>
            <person name="Spatafora J."/>
            <person name="Crous P."/>
            <person name="Grigoriev I."/>
        </authorList>
    </citation>
    <scope>NUCLEOTIDE SEQUENCE</scope>
    <source>
        <strain evidence="2">CBS 123094</strain>
    </source>
</reference>
<organism evidence="2 3">
    <name type="scientific">Amniculicola lignicola CBS 123094</name>
    <dbReference type="NCBI Taxonomy" id="1392246"/>
    <lineage>
        <taxon>Eukaryota</taxon>
        <taxon>Fungi</taxon>
        <taxon>Dikarya</taxon>
        <taxon>Ascomycota</taxon>
        <taxon>Pezizomycotina</taxon>
        <taxon>Dothideomycetes</taxon>
        <taxon>Pleosporomycetidae</taxon>
        <taxon>Pleosporales</taxon>
        <taxon>Amniculicolaceae</taxon>
        <taxon>Amniculicola</taxon>
    </lineage>
</organism>
<evidence type="ECO:0000313" key="2">
    <source>
        <dbReference type="EMBL" id="KAF1994147.1"/>
    </source>
</evidence>
<dbReference type="EMBL" id="ML977669">
    <property type="protein sequence ID" value="KAF1994147.1"/>
    <property type="molecule type" value="Genomic_DNA"/>
</dbReference>
<gene>
    <name evidence="2" type="ORF">P154DRAFT_502341</name>
</gene>
<feature type="compositionally biased region" description="Basic and acidic residues" evidence="1">
    <location>
        <begin position="63"/>
        <end position="73"/>
    </location>
</feature>
<dbReference type="OrthoDB" id="3791388at2759"/>
<dbReference type="AlphaFoldDB" id="A0A6A5VZ02"/>
<proteinExistence type="predicted"/>
<feature type="compositionally biased region" description="Basic and acidic residues" evidence="1">
    <location>
        <begin position="26"/>
        <end position="36"/>
    </location>
</feature>
<feature type="region of interest" description="Disordered" evidence="1">
    <location>
        <begin position="26"/>
        <end position="86"/>
    </location>
</feature>
<accession>A0A6A5VZ02</accession>
<protein>
    <submittedName>
        <fullName evidence="2">Uncharacterized protein</fullName>
    </submittedName>
</protein>
<keyword evidence="3" id="KW-1185">Reference proteome</keyword>